<dbReference type="AlphaFoldDB" id="A0A381P397"/>
<sequence length="48" mass="4941">VSCVSAGDFTLPKTVELVGTPGGSAAVIVGHQLKETVSVRNSDSRVRD</sequence>
<gene>
    <name evidence="1" type="ORF">METZ01_LOCUS14256</name>
</gene>
<dbReference type="EMBL" id="UINC01000799">
    <property type="protein sequence ID" value="SUZ61402.1"/>
    <property type="molecule type" value="Genomic_DNA"/>
</dbReference>
<accession>A0A381P397</accession>
<protein>
    <submittedName>
        <fullName evidence="1">Uncharacterized protein</fullName>
    </submittedName>
</protein>
<organism evidence="1">
    <name type="scientific">marine metagenome</name>
    <dbReference type="NCBI Taxonomy" id="408172"/>
    <lineage>
        <taxon>unclassified sequences</taxon>
        <taxon>metagenomes</taxon>
        <taxon>ecological metagenomes</taxon>
    </lineage>
</organism>
<reference evidence="1" key="1">
    <citation type="submission" date="2018-05" db="EMBL/GenBank/DDBJ databases">
        <authorList>
            <person name="Lanie J.A."/>
            <person name="Ng W.-L."/>
            <person name="Kazmierczak K.M."/>
            <person name="Andrzejewski T.M."/>
            <person name="Davidsen T.M."/>
            <person name="Wayne K.J."/>
            <person name="Tettelin H."/>
            <person name="Glass J.I."/>
            <person name="Rusch D."/>
            <person name="Podicherti R."/>
            <person name="Tsui H.-C.T."/>
            <person name="Winkler M.E."/>
        </authorList>
    </citation>
    <scope>NUCLEOTIDE SEQUENCE</scope>
</reference>
<proteinExistence type="predicted"/>
<feature type="non-terminal residue" evidence="1">
    <location>
        <position position="1"/>
    </location>
</feature>
<name>A0A381P397_9ZZZZ</name>
<evidence type="ECO:0000313" key="1">
    <source>
        <dbReference type="EMBL" id="SUZ61402.1"/>
    </source>
</evidence>